<comment type="subcellular location">
    <subcellularLocation>
        <location evidence="1">Nucleus</location>
    </subcellularLocation>
</comment>
<evidence type="ECO:0000313" key="7">
    <source>
        <dbReference type="EMBL" id="CAF1646336.1"/>
    </source>
</evidence>
<proteinExistence type="predicted"/>
<dbReference type="PANTHER" id="PTHR46481:SF10">
    <property type="entry name" value="ZINC FINGER BED DOMAIN-CONTAINING PROTEIN 39"/>
    <property type="match status" value="1"/>
</dbReference>
<dbReference type="SUPFAM" id="SSF53098">
    <property type="entry name" value="Ribonuclease H-like"/>
    <property type="match status" value="1"/>
</dbReference>
<keyword evidence="4" id="KW-0862">Zinc</keyword>
<sequence>MNFLKDFFEFAAPKDGKVSGKCKNCSKSYTDQVGSTGNFHKHLKRVHNDLYDKAKSSNSTTPIKDTNDILENSTNNNDKINQAILEELIVKCNLPLSIAESRGFRNFLKILAPKWKPASSRYYTKTLLPSLMKNTQDKIKNILSNVKYLTITIDAWTDKRGRSYIGITGHFLDSHSVPQALLLDFIRFKGAHTGENIHNVTEQILDKLEIKEKVFRIVTDNAANMIKAYKFGLNVVENDEHVSQDNNNQQEGDISLDFIIDDDLKVSNEWTLIDWCNSSKDSIDKDDDTAIRMSCFAHTLQLSIRDGLKDAPYLSKSLSKCIKLARRSHKSTKVAEILEDVGKTITRSNITRWNSEYLLIKSLIALGKATVDDITNLIDDSDLKFNNNDFIVLQEAIDILEPFADITCRIQSESIVTASLVVPSIVHIIDHLKNIKPNIQCLKKMCTQLENSINI</sequence>
<evidence type="ECO:0000256" key="5">
    <source>
        <dbReference type="ARBA" id="ARBA00023242"/>
    </source>
</evidence>
<evidence type="ECO:0000313" key="9">
    <source>
        <dbReference type="Proteomes" id="UP000663877"/>
    </source>
</evidence>
<keyword evidence="3" id="KW-0863">Zinc-finger</keyword>
<dbReference type="PANTHER" id="PTHR46481">
    <property type="entry name" value="ZINC FINGER BED DOMAIN-CONTAINING PROTEIN 4"/>
    <property type="match status" value="1"/>
</dbReference>
<keyword evidence="5" id="KW-0539">Nucleus</keyword>
<evidence type="ECO:0000313" key="6">
    <source>
        <dbReference type="EMBL" id="CAF1507492.1"/>
    </source>
</evidence>
<keyword evidence="2" id="KW-0479">Metal-binding</keyword>
<evidence type="ECO:0000256" key="1">
    <source>
        <dbReference type="ARBA" id="ARBA00004123"/>
    </source>
</evidence>
<comment type="caution">
    <text evidence="6">The sequence shown here is derived from an EMBL/GenBank/DDBJ whole genome shotgun (WGS) entry which is preliminary data.</text>
</comment>
<dbReference type="Proteomes" id="UP000663832">
    <property type="component" value="Unassembled WGS sequence"/>
</dbReference>
<dbReference type="InterPro" id="IPR012337">
    <property type="entry name" value="RNaseH-like_sf"/>
</dbReference>
<evidence type="ECO:0000313" key="8">
    <source>
        <dbReference type="Proteomes" id="UP000663832"/>
    </source>
</evidence>
<dbReference type="EMBL" id="CAJNOI010003155">
    <property type="protein sequence ID" value="CAF1507492.1"/>
    <property type="molecule type" value="Genomic_DNA"/>
</dbReference>
<reference evidence="6" key="1">
    <citation type="submission" date="2021-02" db="EMBL/GenBank/DDBJ databases">
        <authorList>
            <person name="Nowell W R."/>
        </authorList>
    </citation>
    <scope>NUCLEOTIDE SEQUENCE</scope>
</reference>
<name>A0A815U030_9BILA</name>
<feature type="non-terminal residue" evidence="6">
    <location>
        <position position="1"/>
    </location>
</feature>
<evidence type="ECO:0000256" key="2">
    <source>
        <dbReference type="ARBA" id="ARBA00022723"/>
    </source>
</evidence>
<accession>A0A815U030</accession>
<dbReference type="Proteomes" id="UP000663877">
    <property type="component" value="Unassembled WGS sequence"/>
</dbReference>
<keyword evidence="8" id="KW-1185">Reference proteome</keyword>
<evidence type="ECO:0000256" key="3">
    <source>
        <dbReference type="ARBA" id="ARBA00022771"/>
    </source>
</evidence>
<protein>
    <recommendedName>
        <fullName evidence="10">BED-type domain-containing protein</fullName>
    </recommendedName>
</protein>
<dbReference type="EMBL" id="CAJNOM010003503">
    <property type="protein sequence ID" value="CAF1646336.1"/>
    <property type="molecule type" value="Genomic_DNA"/>
</dbReference>
<dbReference type="GO" id="GO:0008270">
    <property type="term" value="F:zinc ion binding"/>
    <property type="evidence" value="ECO:0007669"/>
    <property type="project" value="UniProtKB-KW"/>
</dbReference>
<dbReference type="AlphaFoldDB" id="A0A815U030"/>
<gene>
    <name evidence="6" type="ORF">BJG266_LOCUS43530</name>
    <name evidence="7" type="ORF">QVE165_LOCUS60464</name>
</gene>
<dbReference type="OrthoDB" id="10057873at2759"/>
<evidence type="ECO:0008006" key="10">
    <source>
        <dbReference type="Google" id="ProtNLM"/>
    </source>
</evidence>
<evidence type="ECO:0000256" key="4">
    <source>
        <dbReference type="ARBA" id="ARBA00022833"/>
    </source>
</evidence>
<dbReference type="GO" id="GO:0005634">
    <property type="term" value="C:nucleus"/>
    <property type="evidence" value="ECO:0007669"/>
    <property type="project" value="UniProtKB-SubCell"/>
</dbReference>
<dbReference type="InterPro" id="IPR052035">
    <property type="entry name" value="ZnF_BED_domain_contain"/>
</dbReference>
<organism evidence="6 9">
    <name type="scientific">Adineta steineri</name>
    <dbReference type="NCBI Taxonomy" id="433720"/>
    <lineage>
        <taxon>Eukaryota</taxon>
        <taxon>Metazoa</taxon>
        <taxon>Spiralia</taxon>
        <taxon>Gnathifera</taxon>
        <taxon>Rotifera</taxon>
        <taxon>Eurotatoria</taxon>
        <taxon>Bdelloidea</taxon>
        <taxon>Adinetida</taxon>
        <taxon>Adinetidae</taxon>
        <taxon>Adineta</taxon>
    </lineage>
</organism>